<name>A0AAV5K0W6_9ROSI</name>
<sequence>MEQVFYCNIRAMGGKLVLLEGSDSEDLKALVEMGQDWLGQWFEDIRPWSPTMVATEHFAWIHCKDEDDVDVEDIVAEVAKTIGEVVGEVDDKVEDTTDEMAKTTSGMSNGLNEAKSTRKASIRTIKEAKKIGINVEEEVQSSNLNSLKLGVAVKIADTCAAKNSDEEIPVAFMINGIGSENHALCMATKGGNEVDLNGDGYSLIGDGRKEIDSIKDLKMAAISMQANEELLDGVGFTCLRLDDEKVFEPEGENVEGGSNHVWVSKVRGPMENGPPISIGCTNSNLLGQPQFKPNQEDLRSFWEGLESELGEVAEWMRKREHKVKRKQRRIVKSCASIYKEIGGLEDNMVHKRKKGCRLKFATQKQMLTLEPNSEISMVDVSINDNNI</sequence>
<protein>
    <submittedName>
        <fullName evidence="1">Uncharacterized protein</fullName>
    </submittedName>
</protein>
<dbReference type="Proteomes" id="UP001054252">
    <property type="component" value="Unassembled WGS sequence"/>
</dbReference>
<comment type="caution">
    <text evidence="1">The sequence shown here is derived from an EMBL/GenBank/DDBJ whole genome shotgun (WGS) entry which is preliminary data.</text>
</comment>
<organism evidence="1 2">
    <name type="scientific">Rubroshorea leprosula</name>
    <dbReference type="NCBI Taxonomy" id="152421"/>
    <lineage>
        <taxon>Eukaryota</taxon>
        <taxon>Viridiplantae</taxon>
        <taxon>Streptophyta</taxon>
        <taxon>Embryophyta</taxon>
        <taxon>Tracheophyta</taxon>
        <taxon>Spermatophyta</taxon>
        <taxon>Magnoliopsida</taxon>
        <taxon>eudicotyledons</taxon>
        <taxon>Gunneridae</taxon>
        <taxon>Pentapetalae</taxon>
        <taxon>rosids</taxon>
        <taxon>malvids</taxon>
        <taxon>Malvales</taxon>
        <taxon>Dipterocarpaceae</taxon>
        <taxon>Rubroshorea</taxon>
    </lineage>
</organism>
<keyword evidence="2" id="KW-1185">Reference proteome</keyword>
<evidence type="ECO:0000313" key="1">
    <source>
        <dbReference type="EMBL" id="GKV17264.1"/>
    </source>
</evidence>
<accession>A0AAV5K0W6</accession>
<reference evidence="1 2" key="1">
    <citation type="journal article" date="2021" name="Commun. Biol.">
        <title>The genome of Shorea leprosula (Dipterocarpaceae) highlights the ecological relevance of drought in aseasonal tropical rainforests.</title>
        <authorList>
            <person name="Ng K.K.S."/>
            <person name="Kobayashi M.J."/>
            <person name="Fawcett J.A."/>
            <person name="Hatakeyama M."/>
            <person name="Paape T."/>
            <person name="Ng C.H."/>
            <person name="Ang C.C."/>
            <person name="Tnah L.H."/>
            <person name="Lee C.T."/>
            <person name="Nishiyama T."/>
            <person name="Sese J."/>
            <person name="O'Brien M.J."/>
            <person name="Copetti D."/>
            <person name="Mohd Noor M.I."/>
            <person name="Ong R.C."/>
            <person name="Putra M."/>
            <person name="Sireger I.Z."/>
            <person name="Indrioko S."/>
            <person name="Kosugi Y."/>
            <person name="Izuno A."/>
            <person name="Isagi Y."/>
            <person name="Lee S.L."/>
            <person name="Shimizu K.K."/>
        </authorList>
    </citation>
    <scope>NUCLEOTIDE SEQUENCE [LARGE SCALE GENOMIC DNA]</scope>
    <source>
        <strain evidence="1">214</strain>
    </source>
</reference>
<gene>
    <name evidence="1" type="ORF">SLEP1_g27795</name>
</gene>
<dbReference type="EMBL" id="BPVZ01000047">
    <property type="protein sequence ID" value="GKV17264.1"/>
    <property type="molecule type" value="Genomic_DNA"/>
</dbReference>
<evidence type="ECO:0000313" key="2">
    <source>
        <dbReference type="Proteomes" id="UP001054252"/>
    </source>
</evidence>
<proteinExistence type="predicted"/>
<dbReference type="AlphaFoldDB" id="A0AAV5K0W6"/>